<accession>A0A834BRV8</accession>
<protein>
    <submittedName>
        <fullName evidence="1">Uncharacterized protein</fullName>
    </submittedName>
</protein>
<evidence type="ECO:0000313" key="1">
    <source>
        <dbReference type="EMBL" id="KAF6716245.1"/>
    </source>
</evidence>
<dbReference type="InterPro" id="IPR029250">
    <property type="entry name" value="ECPIP"/>
</dbReference>
<dbReference type="Proteomes" id="UP000646548">
    <property type="component" value="Unassembled WGS sequence"/>
</dbReference>
<organism evidence="1 2">
    <name type="scientific">Oryzias melastigma</name>
    <name type="common">Marine medaka</name>
    <dbReference type="NCBI Taxonomy" id="30732"/>
    <lineage>
        <taxon>Eukaryota</taxon>
        <taxon>Metazoa</taxon>
        <taxon>Chordata</taxon>
        <taxon>Craniata</taxon>
        <taxon>Vertebrata</taxon>
        <taxon>Euteleostomi</taxon>
        <taxon>Actinopterygii</taxon>
        <taxon>Neopterygii</taxon>
        <taxon>Teleostei</taxon>
        <taxon>Neoteleostei</taxon>
        <taxon>Acanthomorphata</taxon>
        <taxon>Ovalentaria</taxon>
        <taxon>Atherinomorphae</taxon>
        <taxon>Beloniformes</taxon>
        <taxon>Adrianichthyidae</taxon>
        <taxon>Oryziinae</taxon>
        <taxon>Oryzias</taxon>
    </lineage>
</organism>
<name>A0A834BRV8_ORYME</name>
<dbReference type="AlphaFoldDB" id="A0A834BRV8"/>
<evidence type="ECO:0000313" key="2">
    <source>
        <dbReference type="Proteomes" id="UP000646548"/>
    </source>
</evidence>
<sequence length="331" mass="36952">MRWSALSGRQNKTQCHVPALISMPNQETLPRNAGEAKISKHCFLWLNAEDLFVFTATPQHVFRDSPPLMMPVFSPPSPFLSVLLCVCVILQRSHLHLVYVTHSSFFLYSCSQDPPPCSTSSLTDCWCKEVQLFSLHRPPYPALDLQMRHLTVWFTSPSNAARLLNNSKVKHLTLIHCGAEGSKGTALLSVEAHFVVQHLERLTVVNPSERPFGVTNRAKSTNSDPERAYGLDKNRFHLDTNMDLNEDTMADSLAASSVQIQDIFLGRELGAAHHEQARLGIINSSVLDWGAMAKAYTVKTQIDSDGALPFPDLHLPKLPETSEIYVSFVYS</sequence>
<dbReference type="EMBL" id="WKFB01000985">
    <property type="protein sequence ID" value="KAF6716245.1"/>
    <property type="molecule type" value="Genomic_DNA"/>
</dbReference>
<dbReference type="Pfam" id="PF15137">
    <property type="entry name" value="ECPIP"/>
    <property type="match status" value="1"/>
</dbReference>
<comment type="caution">
    <text evidence="1">The sequence shown here is derived from an EMBL/GenBank/DDBJ whole genome shotgun (WGS) entry which is preliminary data.</text>
</comment>
<gene>
    <name evidence="1" type="ORF">FQA47_001323</name>
</gene>
<reference evidence="1" key="1">
    <citation type="journal article" name="BMC Genomics">
        <title>Long-read sequencing and de novo genome assembly of marine medaka (Oryzias melastigma).</title>
        <authorList>
            <person name="Liang P."/>
            <person name="Saqib H.S.A."/>
            <person name="Ni X."/>
            <person name="Shen Y."/>
        </authorList>
    </citation>
    <scope>NUCLEOTIDE SEQUENCE</scope>
    <source>
        <strain evidence="1">Bigg-433</strain>
    </source>
</reference>
<proteinExistence type="predicted"/>